<protein>
    <submittedName>
        <fullName evidence="3">CG12446</fullName>
    </submittedName>
</protein>
<reference evidence="3 4" key="1">
    <citation type="submission" date="2015-08" db="EMBL/GenBank/DDBJ databases">
        <title>Ancestral chromatin configuration constrains chromatin evolution on differentiating sex chromosomes in Drosophila.</title>
        <authorList>
            <person name="Zhou Q."/>
            <person name="Bachtrog D."/>
        </authorList>
    </citation>
    <scope>NUCLEOTIDE SEQUENCE [LARGE SCALE GENOMIC DNA]</scope>
    <source>
        <tissue evidence="3">Whole larvae</tissue>
    </source>
</reference>
<feature type="transmembrane region" description="Helical" evidence="2">
    <location>
        <begin position="179"/>
        <end position="197"/>
    </location>
</feature>
<dbReference type="AlphaFoldDB" id="A0A0M4EWV2"/>
<feature type="transmembrane region" description="Helical" evidence="2">
    <location>
        <begin position="333"/>
        <end position="361"/>
    </location>
</feature>
<dbReference type="Proteomes" id="UP000494163">
    <property type="component" value="Chromosome X"/>
</dbReference>
<keyword evidence="2" id="KW-0812">Transmembrane</keyword>
<proteinExistence type="predicted"/>
<feature type="transmembrane region" description="Helical" evidence="2">
    <location>
        <begin position="282"/>
        <end position="313"/>
    </location>
</feature>
<feature type="region of interest" description="Disordered" evidence="1">
    <location>
        <begin position="470"/>
        <end position="491"/>
    </location>
</feature>
<dbReference type="Pfam" id="PF04087">
    <property type="entry name" value="DUF389"/>
    <property type="match status" value="1"/>
</dbReference>
<feature type="compositionally biased region" description="Polar residues" evidence="1">
    <location>
        <begin position="439"/>
        <end position="448"/>
    </location>
</feature>
<evidence type="ECO:0000313" key="3">
    <source>
        <dbReference type="EMBL" id="ALC50010.1"/>
    </source>
</evidence>
<dbReference type="OrthoDB" id="543859at2759"/>
<evidence type="ECO:0000256" key="1">
    <source>
        <dbReference type="SAM" id="MobiDB-lite"/>
    </source>
</evidence>
<name>A0A0M4EWV2_DROBS</name>
<keyword evidence="4" id="KW-1185">Reference proteome</keyword>
<sequence length="558" mass="61190">MNALVCVLVTLPKEEQPEQQQQSEQEDESALTLQQLLQRKAQQLGVEQVFWTQDLSGQQLQARLELRQDERYERLLAALAAWGIGERLGTQLTLLSCMETQQPKQQQQEQAQAPASSAGSWQSFMDSVRCRLNVNQVVRVVRRDATINFDFAVLLMAAALLSCIGLLENSFLFLSSSMLISPLMGPIIAAIFGHVVGDTQLRWLGIRNELIGIGIALGTGFVCGGAICCWRGLARYFVLSAGLTEEMFTRCETHSLAIGLGTALASGAAAAIGVLGGNTGSLVGVAISASLLPPAVNAGLLWALALGTLLLQLDEQLLVALSKRRIYSPQLPVELFLCAVVSMALALLNILCVWLMGVVVLRIKEVAPAMQRDEQFWRHDVRLARQVALRDPQLQCAIDRLDVDQQQEQQVPDAPHYHHTWSPGVRPIIPTTPTPTPTAKQHTQGPSSYHTVHGFQNFCLTLHQLNRSTPTTPAAAAAASPPPASPPLPSFLEIFGGPLPTPQRSLPDVRQVHFPQSTSTSQLPDRQLQLLPSRANQEQQQQQQLELEQEQLQQEFNV</sequence>
<dbReference type="InterPro" id="IPR005240">
    <property type="entry name" value="DUF389"/>
</dbReference>
<keyword evidence="2" id="KW-1133">Transmembrane helix</keyword>
<dbReference type="PANTHER" id="PTHR20992">
    <property type="entry name" value="AT15442P-RELATED"/>
    <property type="match status" value="1"/>
</dbReference>
<feature type="compositionally biased region" description="Low complexity" evidence="1">
    <location>
        <begin position="470"/>
        <end position="479"/>
    </location>
</feature>
<dbReference type="OMA" id="VSRCDTH"/>
<dbReference type="EMBL" id="CP012528">
    <property type="protein sequence ID" value="ALC50010.1"/>
    <property type="molecule type" value="Genomic_DNA"/>
</dbReference>
<feature type="transmembrane region" description="Helical" evidence="2">
    <location>
        <begin position="253"/>
        <end position="275"/>
    </location>
</feature>
<feature type="transmembrane region" description="Helical" evidence="2">
    <location>
        <begin position="149"/>
        <end position="167"/>
    </location>
</feature>
<dbReference type="PANTHER" id="PTHR20992:SF9">
    <property type="entry name" value="AT15442P-RELATED"/>
    <property type="match status" value="1"/>
</dbReference>
<evidence type="ECO:0000313" key="4">
    <source>
        <dbReference type="Proteomes" id="UP000494163"/>
    </source>
</evidence>
<accession>A0A0M4EWV2</accession>
<feature type="transmembrane region" description="Helical" evidence="2">
    <location>
        <begin position="209"/>
        <end position="233"/>
    </location>
</feature>
<organism evidence="3 4">
    <name type="scientific">Drosophila busckii</name>
    <name type="common">Fruit fly</name>
    <dbReference type="NCBI Taxonomy" id="30019"/>
    <lineage>
        <taxon>Eukaryota</taxon>
        <taxon>Metazoa</taxon>
        <taxon>Ecdysozoa</taxon>
        <taxon>Arthropoda</taxon>
        <taxon>Hexapoda</taxon>
        <taxon>Insecta</taxon>
        <taxon>Pterygota</taxon>
        <taxon>Neoptera</taxon>
        <taxon>Endopterygota</taxon>
        <taxon>Diptera</taxon>
        <taxon>Brachycera</taxon>
        <taxon>Muscomorpha</taxon>
        <taxon>Ephydroidea</taxon>
        <taxon>Drosophilidae</taxon>
        <taxon>Drosophila</taxon>
    </lineage>
</organism>
<feature type="compositionally biased region" description="Pro residues" evidence="1">
    <location>
        <begin position="480"/>
        <end position="489"/>
    </location>
</feature>
<feature type="region of interest" description="Disordered" evidence="1">
    <location>
        <begin position="407"/>
        <end position="448"/>
    </location>
</feature>
<gene>
    <name evidence="3" type="ORF">Dbus_chrXg1866</name>
</gene>
<evidence type="ECO:0000256" key="2">
    <source>
        <dbReference type="SAM" id="Phobius"/>
    </source>
</evidence>
<keyword evidence="2" id="KW-0472">Membrane</keyword>